<organism evidence="1 2">
    <name type="scientific">Rhizobium tumorigenes</name>
    <dbReference type="NCBI Taxonomy" id="2041385"/>
    <lineage>
        <taxon>Bacteria</taxon>
        <taxon>Pseudomonadati</taxon>
        <taxon>Pseudomonadota</taxon>
        <taxon>Alphaproteobacteria</taxon>
        <taxon>Hyphomicrobiales</taxon>
        <taxon>Rhizobiaceae</taxon>
        <taxon>Rhizobium/Agrobacterium group</taxon>
        <taxon>Rhizobium</taxon>
    </lineage>
</organism>
<dbReference type="EMBL" id="CP117256">
    <property type="protein sequence ID" value="WFR97642.1"/>
    <property type="molecule type" value="Genomic_DNA"/>
</dbReference>
<dbReference type="Proteomes" id="UP000249499">
    <property type="component" value="Plasmid pRt1078"/>
</dbReference>
<dbReference type="Pfam" id="PF13563">
    <property type="entry name" value="2_5_RNA_ligase2"/>
    <property type="match status" value="1"/>
</dbReference>
<protein>
    <submittedName>
        <fullName evidence="1">2'-5' RNA ligase family protein</fullName>
    </submittedName>
</protein>
<dbReference type="KEGG" id="rtu:PR017_20865"/>
<dbReference type="RefSeq" id="WP_111219117.1">
    <property type="nucleotide sequence ID" value="NZ_CP117256.1"/>
</dbReference>
<dbReference type="InterPro" id="IPR009097">
    <property type="entry name" value="Cyclic_Pdiesterase"/>
</dbReference>
<proteinExistence type="predicted"/>
<keyword evidence="1" id="KW-0614">Plasmid</keyword>
<reference evidence="1 2" key="1">
    <citation type="journal article" date="2018" name="Sci. Rep.">
        <title>Rhizobium tumorigenes sp. nov., a novel plant tumorigenic bacterium isolated from cane gall tumors on thornless blackberry.</title>
        <authorList>
            <person name="Kuzmanovi N."/>
            <person name="Smalla K."/>
            <person name="Gronow S."/>
            <person name="PuBawska J."/>
        </authorList>
    </citation>
    <scope>NUCLEOTIDE SEQUENCE [LARGE SCALE GENOMIC DNA]</scope>
    <source>
        <strain evidence="1 2">1078</strain>
    </source>
</reference>
<dbReference type="AlphaFoldDB" id="A0AAF1K7P9"/>
<geneLocation type="plasmid" evidence="1 2">
    <name>pRt1078</name>
</geneLocation>
<dbReference type="GO" id="GO:0016874">
    <property type="term" value="F:ligase activity"/>
    <property type="evidence" value="ECO:0007669"/>
    <property type="project" value="UniProtKB-KW"/>
</dbReference>
<sequence length="173" mass="19481">MKTRKPLILTARIADEDLQPFDVLRRRHFPSDRNFLRAHLTMFHRLPGEHLEEVLLHLGRASRDASAISADVTGLRHLGAGVAFAVDSRELQSTRSSLKSAFAPWLNSQDMQKWQPHITIQNKATRAAADALCKKLGETFHPHSIEITGLDVWQYLGGPWKHEASVLFAEASE</sequence>
<keyword evidence="2" id="KW-1185">Reference proteome</keyword>
<name>A0AAF1K7P9_9HYPH</name>
<accession>A0AAF1K7P9</accession>
<dbReference type="SUPFAM" id="SSF55144">
    <property type="entry name" value="LigT-like"/>
    <property type="match status" value="1"/>
</dbReference>
<dbReference type="Gene3D" id="3.90.1140.10">
    <property type="entry name" value="Cyclic phosphodiesterase"/>
    <property type="match status" value="1"/>
</dbReference>
<keyword evidence="1" id="KW-0436">Ligase</keyword>
<evidence type="ECO:0000313" key="2">
    <source>
        <dbReference type="Proteomes" id="UP000249499"/>
    </source>
</evidence>
<reference evidence="2" key="2">
    <citation type="journal article" date="2023" name="MicrobiologyOpen">
        <title>Genomics of the tumorigenes clade of the family Rhizobiaceae and description of Rhizobium rhododendri sp. nov.</title>
        <authorList>
            <person name="Kuzmanovic N."/>
            <person name="diCenzo G.C."/>
            <person name="Bunk B."/>
            <person name="Sproeer C."/>
            <person name="Fruehling A."/>
            <person name="Neumann-Schaal M."/>
            <person name="Overmann J."/>
            <person name="Smalla K."/>
        </authorList>
    </citation>
    <scope>NUCLEOTIDE SEQUENCE [LARGE SCALE GENOMIC DNA]</scope>
    <source>
        <strain evidence="2">1078</strain>
        <plasmid evidence="2">pRt1078</plasmid>
    </source>
</reference>
<gene>
    <name evidence="1" type="ORF">PR017_20865</name>
</gene>
<evidence type="ECO:0000313" key="1">
    <source>
        <dbReference type="EMBL" id="WFR97642.1"/>
    </source>
</evidence>